<protein>
    <recommendedName>
        <fullName evidence="2">26S proteasome non-ATPase regulatory subunit 9</fullName>
    </recommendedName>
    <alternativeName>
        <fullName evidence="4">26S proteasome regulatory subunit p27</fullName>
    </alternativeName>
</protein>
<dbReference type="Gene3D" id="6.10.140.1710">
    <property type="match status" value="1"/>
</dbReference>
<feature type="coiled-coil region" evidence="5">
    <location>
        <begin position="7"/>
        <end position="34"/>
    </location>
</feature>
<keyword evidence="5" id="KW-0175">Coiled coil</keyword>
<sequence>MAATTKYKSLCKKKEEIEGEIKELLDLLESQKGVGLKEPLTDAEGFPRADIDVYSCRHARHQISCLQNDHVAIMKDIEEELNNIHQQAREQKSQTDMLAESVSSCIDGTASMEIDRLPFAVVDRVDPGSPAAYGGLEIGDQLIEFGSVMSENFDGLQMLASVMQHSKGRPLRCVVLRNGRKAALNVTPNTWSGPGLLGCNIKPNKK</sequence>
<dbReference type="STRING" id="188477.A0A3S1H8B3"/>
<reference evidence="7 8" key="1">
    <citation type="submission" date="2019-01" db="EMBL/GenBank/DDBJ databases">
        <title>A draft genome assembly of the solar-powered sea slug Elysia chlorotica.</title>
        <authorList>
            <person name="Cai H."/>
            <person name="Li Q."/>
            <person name="Fang X."/>
            <person name="Li J."/>
            <person name="Curtis N.E."/>
            <person name="Altenburger A."/>
            <person name="Shibata T."/>
            <person name="Feng M."/>
            <person name="Maeda T."/>
            <person name="Schwartz J.A."/>
            <person name="Shigenobu S."/>
            <person name="Lundholm N."/>
            <person name="Nishiyama T."/>
            <person name="Yang H."/>
            <person name="Hasebe M."/>
            <person name="Li S."/>
            <person name="Pierce S.K."/>
            <person name="Wang J."/>
        </authorList>
    </citation>
    <scope>NUCLEOTIDE SEQUENCE [LARGE SCALE GENOMIC DNA]</scope>
    <source>
        <strain evidence="7">EC2010</strain>
        <tissue evidence="7">Whole organism of an adult</tissue>
    </source>
</reference>
<gene>
    <name evidence="7" type="ORF">EGW08_018068</name>
</gene>
<dbReference type="OrthoDB" id="72325at2759"/>
<keyword evidence="8" id="KW-1185">Reference proteome</keyword>
<dbReference type="Pfam" id="PF18265">
    <property type="entry name" value="Nas2_N"/>
    <property type="match status" value="1"/>
</dbReference>
<dbReference type="InterPro" id="IPR036034">
    <property type="entry name" value="PDZ_sf"/>
</dbReference>
<dbReference type="InterPro" id="IPR040815">
    <property type="entry name" value="Nas2_N"/>
</dbReference>
<organism evidence="7 8">
    <name type="scientific">Elysia chlorotica</name>
    <name type="common">Eastern emerald elysia</name>
    <name type="synonym">Sea slug</name>
    <dbReference type="NCBI Taxonomy" id="188477"/>
    <lineage>
        <taxon>Eukaryota</taxon>
        <taxon>Metazoa</taxon>
        <taxon>Spiralia</taxon>
        <taxon>Lophotrochozoa</taxon>
        <taxon>Mollusca</taxon>
        <taxon>Gastropoda</taxon>
        <taxon>Heterobranchia</taxon>
        <taxon>Euthyneura</taxon>
        <taxon>Panpulmonata</taxon>
        <taxon>Sacoglossa</taxon>
        <taxon>Placobranchoidea</taxon>
        <taxon>Plakobranchidae</taxon>
        <taxon>Elysia</taxon>
    </lineage>
</organism>
<dbReference type="InterPro" id="IPR035269">
    <property type="entry name" value="PSMD9"/>
</dbReference>
<evidence type="ECO:0000256" key="3">
    <source>
        <dbReference type="ARBA" id="ARBA00023186"/>
    </source>
</evidence>
<dbReference type="GO" id="GO:0005737">
    <property type="term" value="C:cytoplasm"/>
    <property type="evidence" value="ECO:0007669"/>
    <property type="project" value="TreeGrafter"/>
</dbReference>
<evidence type="ECO:0000313" key="8">
    <source>
        <dbReference type="Proteomes" id="UP000271974"/>
    </source>
</evidence>
<keyword evidence="3" id="KW-0143">Chaperone</keyword>
<evidence type="ECO:0000256" key="5">
    <source>
        <dbReference type="SAM" id="Coils"/>
    </source>
</evidence>
<accession>A0A3S1H8B3</accession>
<dbReference type="InterPro" id="IPR041489">
    <property type="entry name" value="PDZ_6"/>
</dbReference>
<dbReference type="PANTHER" id="PTHR12651">
    <property type="entry name" value="26S PROTEASOME NON-ATPASE REGULATORY SUBUNIT 9"/>
    <property type="match status" value="1"/>
</dbReference>
<comment type="caution">
    <text evidence="7">The sequence shown here is derived from an EMBL/GenBank/DDBJ whole genome shotgun (WGS) entry which is preliminary data.</text>
</comment>
<evidence type="ECO:0000256" key="4">
    <source>
        <dbReference type="ARBA" id="ARBA00030007"/>
    </source>
</evidence>
<feature type="domain" description="PDZ" evidence="6">
    <location>
        <begin position="108"/>
        <end position="179"/>
    </location>
</feature>
<evidence type="ECO:0000256" key="2">
    <source>
        <dbReference type="ARBA" id="ARBA00014937"/>
    </source>
</evidence>
<dbReference type="AlphaFoldDB" id="A0A3S1H8B3"/>
<comment type="similarity">
    <text evidence="1">Belongs to the proteasome subunit p27 family.</text>
</comment>
<dbReference type="Pfam" id="PF17820">
    <property type="entry name" value="PDZ_6"/>
    <property type="match status" value="1"/>
</dbReference>
<dbReference type="Proteomes" id="UP000271974">
    <property type="component" value="Unassembled WGS sequence"/>
</dbReference>
<evidence type="ECO:0000256" key="1">
    <source>
        <dbReference type="ARBA" id="ARBA00005256"/>
    </source>
</evidence>
<dbReference type="SUPFAM" id="SSF50156">
    <property type="entry name" value="PDZ domain-like"/>
    <property type="match status" value="1"/>
</dbReference>
<dbReference type="SMART" id="SM00228">
    <property type="entry name" value="PDZ"/>
    <property type="match status" value="1"/>
</dbReference>
<dbReference type="GO" id="GO:0070682">
    <property type="term" value="P:proteasome regulatory particle assembly"/>
    <property type="evidence" value="ECO:0007669"/>
    <property type="project" value="InterPro"/>
</dbReference>
<dbReference type="InterPro" id="IPR001478">
    <property type="entry name" value="PDZ"/>
</dbReference>
<dbReference type="EMBL" id="RQTK01000858">
    <property type="protein sequence ID" value="RUS74179.1"/>
    <property type="molecule type" value="Genomic_DNA"/>
</dbReference>
<dbReference type="FunFam" id="2.30.42.10:FF:000107">
    <property type="entry name" value="26S proteasome non-ATPase regulatory subunit 9"/>
    <property type="match status" value="1"/>
</dbReference>
<evidence type="ECO:0000313" key="7">
    <source>
        <dbReference type="EMBL" id="RUS74179.1"/>
    </source>
</evidence>
<evidence type="ECO:0000259" key="6">
    <source>
        <dbReference type="SMART" id="SM00228"/>
    </source>
</evidence>
<dbReference type="PANTHER" id="PTHR12651:SF1">
    <property type="entry name" value="26S PROTEASOME NON-ATPASE REGULATORY SUBUNIT 9"/>
    <property type="match status" value="1"/>
</dbReference>
<dbReference type="Gene3D" id="2.30.42.10">
    <property type="match status" value="1"/>
</dbReference>
<proteinExistence type="inferred from homology"/>
<dbReference type="GO" id="GO:0005634">
    <property type="term" value="C:nucleus"/>
    <property type="evidence" value="ECO:0007669"/>
    <property type="project" value="TreeGrafter"/>
</dbReference>
<name>A0A3S1H8B3_ELYCH</name>